<comment type="caution">
    <text evidence="1">The sequence shown here is derived from an EMBL/GenBank/DDBJ whole genome shotgun (WGS) entry which is preliminary data.</text>
</comment>
<dbReference type="Proteomes" id="UP000593568">
    <property type="component" value="Unassembled WGS sequence"/>
</dbReference>
<sequence length="51" mass="6306">MDETLQRLSLHEKENVELVIDRDIEIVDEINYDLYLVDKVLIFKFSFFYFF</sequence>
<evidence type="ECO:0000313" key="2">
    <source>
        <dbReference type="Proteomes" id="UP000593568"/>
    </source>
</evidence>
<proteinExistence type="predicted"/>
<protein>
    <submittedName>
        <fullName evidence="1">Uncharacterized protein</fullName>
    </submittedName>
</protein>
<gene>
    <name evidence="1" type="ORF">Gotri_020979</name>
</gene>
<keyword evidence="2" id="KW-1185">Reference proteome</keyword>
<dbReference type="EMBL" id="JABEZW010000001">
    <property type="protein sequence ID" value="MBA0757936.1"/>
    <property type="molecule type" value="Genomic_DNA"/>
</dbReference>
<dbReference type="AlphaFoldDB" id="A0A7J9DB08"/>
<evidence type="ECO:0000313" key="1">
    <source>
        <dbReference type="EMBL" id="MBA0757936.1"/>
    </source>
</evidence>
<accession>A0A7J9DB08</accession>
<name>A0A7J9DB08_9ROSI</name>
<reference evidence="1 2" key="1">
    <citation type="journal article" date="2019" name="Genome Biol. Evol.">
        <title>Insights into the evolution of the New World diploid cottons (Gossypium, subgenus Houzingenia) based on genome sequencing.</title>
        <authorList>
            <person name="Grover C.E."/>
            <person name="Arick M.A. 2nd"/>
            <person name="Thrash A."/>
            <person name="Conover J.L."/>
            <person name="Sanders W.S."/>
            <person name="Peterson D.G."/>
            <person name="Frelichowski J.E."/>
            <person name="Scheffler J.A."/>
            <person name="Scheffler B.E."/>
            <person name="Wendel J.F."/>
        </authorList>
    </citation>
    <scope>NUCLEOTIDE SEQUENCE [LARGE SCALE GENOMIC DNA]</scope>
    <source>
        <strain evidence="1">8</strain>
        <tissue evidence="1">Leaf</tissue>
    </source>
</reference>
<organism evidence="1 2">
    <name type="scientific">Gossypium trilobum</name>
    <dbReference type="NCBI Taxonomy" id="34281"/>
    <lineage>
        <taxon>Eukaryota</taxon>
        <taxon>Viridiplantae</taxon>
        <taxon>Streptophyta</taxon>
        <taxon>Embryophyta</taxon>
        <taxon>Tracheophyta</taxon>
        <taxon>Spermatophyta</taxon>
        <taxon>Magnoliopsida</taxon>
        <taxon>eudicotyledons</taxon>
        <taxon>Gunneridae</taxon>
        <taxon>Pentapetalae</taxon>
        <taxon>rosids</taxon>
        <taxon>malvids</taxon>
        <taxon>Malvales</taxon>
        <taxon>Malvaceae</taxon>
        <taxon>Malvoideae</taxon>
        <taxon>Gossypium</taxon>
    </lineage>
</organism>